<proteinExistence type="predicted"/>
<dbReference type="GO" id="GO:0005737">
    <property type="term" value="C:cytoplasm"/>
    <property type="evidence" value="ECO:0007669"/>
    <property type="project" value="InterPro"/>
</dbReference>
<organism evidence="1 2">
    <name type="scientific">[Haemophilus] felis</name>
    <dbReference type="NCBI Taxonomy" id="123822"/>
    <lineage>
        <taxon>Bacteria</taxon>
        <taxon>Pseudomonadati</taxon>
        <taxon>Pseudomonadota</taxon>
        <taxon>Gammaproteobacteria</taxon>
        <taxon>Pasteurellales</taxon>
        <taxon>Pasteurellaceae</taxon>
    </lineage>
</organism>
<gene>
    <name evidence="1" type="ORF">B0188_06055</name>
</gene>
<dbReference type="AlphaFoldDB" id="A0A1T0B0A9"/>
<protein>
    <recommendedName>
        <fullName evidence="3">Sulfurtransferase TusB</fullName>
    </recommendedName>
</protein>
<dbReference type="STRING" id="123822.B0188_06055"/>
<dbReference type="GO" id="GO:0002143">
    <property type="term" value="P:tRNA wobble position uridine thiolation"/>
    <property type="evidence" value="ECO:0007669"/>
    <property type="project" value="InterPro"/>
</dbReference>
<dbReference type="Proteomes" id="UP000190023">
    <property type="component" value="Unassembled WGS sequence"/>
</dbReference>
<evidence type="ECO:0000313" key="2">
    <source>
        <dbReference type="Proteomes" id="UP000190023"/>
    </source>
</evidence>
<dbReference type="NCBIfam" id="TIGR03011">
    <property type="entry name" value="sulf_tusB_dsrH"/>
    <property type="match status" value="1"/>
</dbReference>
<reference evidence="1 2" key="1">
    <citation type="submission" date="2017-02" db="EMBL/GenBank/DDBJ databases">
        <title>Draft genome sequence of Haemophilus felis CCUG 31170 type strain.</title>
        <authorList>
            <person name="Engstrom-Jakobsson H."/>
            <person name="Salva-Serra F."/>
            <person name="Thorell K."/>
            <person name="Gonzales-Siles L."/>
            <person name="Karlsson R."/>
            <person name="Boulund F."/>
            <person name="Engstrand L."/>
            <person name="Kristiansson E."/>
            <person name="Moore E."/>
        </authorList>
    </citation>
    <scope>NUCLEOTIDE SEQUENCE [LARGE SCALE GENOMIC DNA]</scope>
    <source>
        <strain evidence="1 2">CCUG 31170</strain>
    </source>
</reference>
<sequence>MLYTFSQADYGFVELKQHLEHCQAQDALLLWQDGVLLALKYPDLLQQAKAPCYVLDMDLTARNLNEMFNKISSVKVISLTELVSLTEQFYPQLGL</sequence>
<evidence type="ECO:0000313" key="1">
    <source>
        <dbReference type="EMBL" id="OOS03640.1"/>
    </source>
</evidence>
<dbReference type="SUPFAM" id="SSF75169">
    <property type="entry name" value="DsrEFH-like"/>
    <property type="match status" value="1"/>
</dbReference>
<accession>A0A1T0B0A9</accession>
<keyword evidence="2" id="KW-1185">Reference proteome</keyword>
<dbReference type="InterPro" id="IPR027396">
    <property type="entry name" value="DsrEFH-like"/>
</dbReference>
<evidence type="ECO:0008006" key="3">
    <source>
        <dbReference type="Google" id="ProtNLM"/>
    </source>
</evidence>
<dbReference type="Gene3D" id="3.40.1260.10">
    <property type="entry name" value="DsrEFH-like"/>
    <property type="match status" value="1"/>
</dbReference>
<comment type="caution">
    <text evidence="1">The sequence shown here is derived from an EMBL/GenBank/DDBJ whole genome shotgun (WGS) entry which is preliminary data.</text>
</comment>
<dbReference type="OrthoDB" id="7064722at2"/>
<dbReference type="EMBL" id="MUYB01000025">
    <property type="protein sequence ID" value="OOS03640.1"/>
    <property type="molecule type" value="Genomic_DNA"/>
</dbReference>
<dbReference type="Pfam" id="PF04077">
    <property type="entry name" value="DsrH"/>
    <property type="match status" value="1"/>
</dbReference>
<dbReference type="InterPro" id="IPR007215">
    <property type="entry name" value="Sulphur_relay_TusB/DsrH"/>
</dbReference>
<name>A0A1T0B0A9_9PAST</name>